<dbReference type="PANTHER" id="PTHR41328">
    <property type="entry name" value="TERMINASE SMALL SUBUNIT-RELATED"/>
    <property type="match status" value="1"/>
</dbReference>
<evidence type="ECO:0000313" key="3">
    <source>
        <dbReference type="EMBL" id="DAE04762.1"/>
    </source>
</evidence>
<organism evidence="3">
    <name type="scientific">Siphoviridae sp. ctorp6</name>
    <dbReference type="NCBI Taxonomy" id="2825673"/>
    <lineage>
        <taxon>Viruses</taxon>
        <taxon>Duplodnaviria</taxon>
        <taxon>Heunggongvirae</taxon>
        <taxon>Uroviricota</taxon>
        <taxon>Caudoviricetes</taxon>
    </lineage>
</organism>
<accession>A0A8S5PCQ5</accession>
<keyword evidence="2" id="KW-0231">Viral genome packaging</keyword>
<reference evidence="3" key="1">
    <citation type="journal article" date="2021" name="Proc. Natl. Acad. Sci. U.S.A.">
        <title>A Catalog of Tens of Thousands of Viruses from Human Metagenomes Reveals Hidden Associations with Chronic Diseases.</title>
        <authorList>
            <person name="Tisza M.J."/>
            <person name="Buck C.B."/>
        </authorList>
    </citation>
    <scope>NUCLEOTIDE SEQUENCE</scope>
    <source>
        <strain evidence="3">Ctorp6</strain>
    </source>
</reference>
<keyword evidence="1" id="KW-1188">Viral release from host cell</keyword>
<dbReference type="InterPro" id="IPR038713">
    <property type="entry name" value="Terminase_Gp1_N_sf"/>
</dbReference>
<dbReference type="InterPro" id="IPR052404">
    <property type="entry name" value="SPP1-like_terminase"/>
</dbReference>
<name>A0A8S5PCQ5_9CAUD</name>
<dbReference type="Pfam" id="PF03592">
    <property type="entry name" value="Terminase_2"/>
    <property type="match status" value="1"/>
</dbReference>
<protein>
    <submittedName>
        <fullName evidence="3">Terminase small subunit</fullName>
    </submittedName>
</protein>
<dbReference type="InterPro" id="IPR005335">
    <property type="entry name" value="Terminase_ssu"/>
</dbReference>
<sequence length="132" mass="14729">MKINEKQKAFVLYLCKENLSQADAYIKAGYSPKGARAGAARLLTNVSVQEYMKKVMKKVEDKKIADIKEVMEFYTAVMRGAEKDQFGLDAALKERLEAGKELMKRLEKVAGDNDMDINITFTPASAANDKAD</sequence>
<evidence type="ECO:0000256" key="2">
    <source>
        <dbReference type="ARBA" id="ARBA00023219"/>
    </source>
</evidence>
<dbReference type="Gene3D" id="6.10.140.2160">
    <property type="match status" value="1"/>
</dbReference>
<evidence type="ECO:0000256" key="1">
    <source>
        <dbReference type="ARBA" id="ARBA00022612"/>
    </source>
</evidence>
<dbReference type="PANTHER" id="PTHR41328:SF2">
    <property type="entry name" value="TERMINASE SMALL SUBUNIT"/>
    <property type="match status" value="1"/>
</dbReference>
<dbReference type="GO" id="GO:0051276">
    <property type="term" value="P:chromosome organization"/>
    <property type="evidence" value="ECO:0007669"/>
    <property type="project" value="InterPro"/>
</dbReference>
<dbReference type="Gene3D" id="1.10.10.1400">
    <property type="entry name" value="Terminase, small subunit, N-terminal DNA-binding domain, HTH motif"/>
    <property type="match status" value="1"/>
</dbReference>
<dbReference type="EMBL" id="BK015394">
    <property type="protein sequence ID" value="DAE04762.1"/>
    <property type="molecule type" value="Genomic_DNA"/>
</dbReference>
<proteinExistence type="predicted"/>